<dbReference type="Proteomes" id="UP000324738">
    <property type="component" value="Unassembled WGS sequence"/>
</dbReference>
<protein>
    <submittedName>
        <fullName evidence="1">Uncharacterized protein</fullName>
    </submittedName>
</protein>
<organism evidence="1 2">
    <name type="scientific">Aureimonas fodinaquatilis</name>
    <dbReference type="NCBI Taxonomy" id="2565783"/>
    <lineage>
        <taxon>Bacteria</taxon>
        <taxon>Pseudomonadati</taxon>
        <taxon>Pseudomonadota</taxon>
        <taxon>Alphaproteobacteria</taxon>
        <taxon>Hyphomicrobiales</taxon>
        <taxon>Aurantimonadaceae</taxon>
        <taxon>Aureimonas</taxon>
    </lineage>
</organism>
<keyword evidence="2" id="KW-1185">Reference proteome</keyword>
<evidence type="ECO:0000313" key="2">
    <source>
        <dbReference type="Proteomes" id="UP000324738"/>
    </source>
</evidence>
<accession>A0A5B0E0C5</accession>
<sequence>MRVLIGGEHNGVVRDAFIARGHYAVSCDFSPSKVGGPHHQGDWSDIEGDGWDLAIFHRTCTFLANSGAKHLYLNMSKNGGLNEDRWLEMGRHAWAFWHHMQNCPVRFAAWENPVMLGYAQLMIGKPDQIVQPWWFGHDENGPDNVKKATAWRLKGGLPKLGPTGTLDGSTARDEVHQMAPTADPEERRMARSKFTPGHAEAIAEQWGDWVRMCKEAELLERNVA</sequence>
<name>A0A5B0E0C5_9HYPH</name>
<gene>
    <name evidence="1" type="ORF">FPY71_07060</name>
</gene>
<dbReference type="AlphaFoldDB" id="A0A5B0E0C5"/>
<dbReference type="EMBL" id="VTWH01000002">
    <property type="protein sequence ID" value="KAA0971210.1"/>
    <property type="molecule type" value="Genomic_DNA"/>
</dbReference>
<proteinExistence type="predicted"/>
<reference evidence="1 2" key="1">
    <citation type="submission" date="2019-08" db="EMBL/GenBank/DDBJ databases">
        <title>Aureimonas fodiniaquatilis sp. nov., isolated from a coal mine wastewater.</title>
        <authorList>
            <person name="Kim W."/>
        </authorList>
    </citation>
    <scope>NUCLEOTIDE SEQUENCE [LARGE SCALE GENOMIC DNA]</scope>
    <source>
        <strain evidence="1 2">CAU 1482</strain>
    </source>
</reference>
<comment type="caution">
    <text evidence="1">The sequence shown here is derived from an EMBL/GenBank/DDBJ whole genome shotgun (WGS) entry which is preliminary data.</text>
</comment>
<dbReference type="OrthoDB" id="9134166at2"/>
<evidence type="ECO:0000313" key="1">
    <source>
        <dbReference type="EMBL" id="KAA0971210.1"/>
    </source>
</evidence>